<dbReference type="GO" id="GO:0005829">
    <property type="term" value="C:cytosol"/>
    <property type="evidence" value="ECO:0007669"/>
    <property type="project" value="TreeGrafter"/>
</dbReference>
<gene>
    <name evidence="2" type="ORF">HY3_13300</name>
</gene>
<evidence type="ECO:0000259" key="1">
    <source>
        <dbReference type="Pfam" id="PF00248"/>
    </source>
</evidence>
<sequence>MSQTEPLTLPDYGLGAAGLGNLYFAISDETAYQTLQAAQHNGMTYIDTAPYYGHGLSEQRIGAFLSETSARVMLSTKVGRRLVPAGNAPIPDNGFADPAPFIPQFDYSSAGIRASFEGSQKRLGVEAVDILLLHDIGELTHGEAHETVLRQAFDEALPEMAALKSEGKTRWIGLGVNEIAVCEQVLEQVDLDCVLLAGRYTLLEHEASHSFLDECYRRGVRVIIGGAFNSGLLAAPQGAPLNYDYVAAPGWAVRRVAELRSVCVRHGAPLAAAALQFCRAHPAVASVIPGARSVDEVRQISGWTATRIEPALWAELKERKLISADAPVPA</sequence>
<dbReference type="EMBL" id="AWFB01000021">
    <property type="protein sequence ID" value="RAN33412.1"/>
    <property type="molecule type" value="Genomic_DNA"/>
</dbReference>
<dbReference type="InterPro" id="IPR036812">
    <property type="entry name" value="NAD(P)_OxRdtase_dom_sf"/>
</dbReference>
<keyword evidence="3" id="KW-1185">Reference proteome</keyword>
<protein>
    <recommendedName>
        <fullName evidence="1">NADP-dependent oxidoreductase domain-containing protein</fullName>
    </recommendedName>
</protein>
<feature type="domain" description="NADP-dependent oxidoreductase" evidence="1">
    <location>
        <begin position="13"/>
        <end position="317"/>
    </location>
</feature>
<reference evidence="2 3" key="1">
    <citation type="submission" date="2013-04" db="EMBL/GenBank/DDBJ databases">
        <title>Hyphomonas sp. T24B3 Genome Sequencing.</title>
        <authorList>
            <person name="Lai Q."/>
            <person name="Shao Z."/>
        </authorList>
    </citation>
    <scope>NUCLEOTIDE SEQUENCE [LARGE SCALE GENOMIC DNA]</scope>
    <source>
        <strain evidence="2 3">T24B3</strain>
    </source>
</reference>
<dbReference type="InterPro" id="IPR020471">
    <property type="entry name" value="AKR"/>
</dbReference>
<dbReference type="AlphaFoldDB" id="A0A8B2PPZ1"/>
<accession>A0A8B2PPZ1</accession>
<comment type="caution">
    <text evidence="2">The sequence shown here is derived from an EMBL/GenBank/DDBJ whole genome shotgun (WGS) entry which is preliminary data.</text>
</comment>
<dbReference type="Pfam" id="PF00248">
    <property type="entry name" value="Aldo_ket_red"/>
    <property type="match status" value="1"/>
</dbReference>
<proteinExistence type="predicted"/>
<dbReference type="Gene3D" id="3.20.20.100">
    <property type="entry name" value="NADP-dependent oxidoreductase domain"/>
    <property type="match status" value="1"/>
</dbReference>
<dbReference type="OrthoDB" id="9768851at2"/>
<dbReference type="Proteomes" id="UP000249123">
    <property type="component" value="Unassembled WGS sequence"/>
</dbReference>
<dbReference type="PANTHER" id="PTHR42686:SF1">
    <property type="entry name" value="GH17980P-RELATED"/>
    <property type="match status" value="1"/>
</dbReference>
<dbReference type="GO" id="GO:0016491">
    <property type="term" value="F:oxidoreductase activity"/>
    <property type="evidence" value="ECO:0007669"/>
    <property type="project" value="InterPro"/>
</dbReference>
<dbReference type="InterPro" id="IPR023210">
    <property type="entry name" value="NADP_OxRdtase_dom"/>
</dbReference>
<dbReference type="PANTHER" id="PTHR42686">
    <property type="entry name" value="GH17980P-RELATED"/>
    <property type="match status" value="1"/>
</dbReference>
<name>A0A8B2PPZ1_9PROT</name>
<dbReference type="SUPFAM" id="SSF51430">
    <property type="entry name" value="NAD(P)-linked oxidoreductase"/>
    <property type="match status" value="1"/>
</dbReference>
<evidence type="ECO:0000313" key="2">
    <source>
        <dbReference type="EMBL" id="RAN33412.1"/>
    </source>
</evidence>
<evidence type="ECO:0000313" key="3">
    <source>
        <dbReference type="Proteomes" id="UP000249123"/>
    </source>
</evidence>
<organism evidence="2 3">
    <name type="scientific">Hyphomonas pacifica</name>
    <dbReference type="NCBI Taxonomy" id="1280941"/>
    <lineage>
        <taxon>Bacteria</taxon>
        <taxon>Pseudomonadati</taxon>
        <taxon>Pseudomonadota</taxon>
        <taxon>Alphaproteobacteria</taxon>
        <taxon>Hyphomonadales</taxon>
        <taxon>Hyphomonadaceae</taxon>
        <taxon>Hyphomonas</taxon>
    </lineage>
</organism>